<evidence type="ECO:0000256" key="3">
    <source>
        <dbReference type="ARBA" id="ARBA00022448"/>
    </source>
</evidence>
<comment type="similarity">
    <text evidence="2">Belongs to the CSC1 (TC 1.A.17) family.</text>
</comment>
<evidence type="ECO:0000256" key="9">
    <source>
        <dbReference type="SAM" id="SignalP"/>
    </source>
</evidence>
<feature type="transmembrane region" description="Helical" evidence="8">
    <location>
        <begin position="101"/>
        <end position="126"/>
    </location>
</feature>
<evidence type="ECO:0000313" key="14">
    <source>
        <dbReference type="EMBL" id="WFD33551.1"/>
    </source>
</evidence>
<feature type="transmembrane region" description="Helical" evidence="8">
    <location>
        <begin position="618"/>
        <end position="641"/>
    </location>
</feature>
<feature type="transmembrane region" description="Helical" evidence="8">
    <location>
        <begin position="713"/>
        <end position="734"/>
    </location>
</feature>
<keyword evidence="15" id="KW-1185">Reference proteome</keyword>
<evidence type="ECO:0000256" key="8">
    <source>
        <dbReference type="SAM" id="Phobius"/>
    </source>
</evidence>
<evidence type="ECO:0000256" key="1">
    <source>
        <dbReference type="ARBA" id="ARBA00004141"/>
    </source>
</evidence>
<organism evidence="14 15">
    <name type="scientific">Malassezia cuniculi</name>
    <dbReference type="NCBI Taxonomy" id="948313"/>
    <lineage>
        <taxon>Eukaryota</taxon>
        <taxon>Fungi</taxon>
        <taxon>Dikarya</taxon>
        <taxon>Basidiomycota</taxon>
        <taxon>Ustilaginomycotina</taxon>
        <taxon>Malasseziomycetes</taxon>
        <taxon>Malasseziales</taxon>
        <taxon>Malasseziaceae</taxon>
        <taxon>Malassezia</taxon>
    </lineage>
</organism>
<reference evidence="14" key="1">
    <citation type="submission" date="2023-03" db="EMBL/GenBank/DDBJ databases">
        <title>Mating type loci evolution in Malassezia.</title>
        <authorList>
            <person name="Coelho M.A."/>
        </authorList>
    </citation>
    <scope>NUCLEOTIDE SEQUENCE</scope>
    <source>
        <strain evidence="14">CBS 11721</strain>
    </source>
</reference>
<feature type="transmembrane region" description="Helical" evidence="8">
    <location>
        <begin position="26"/>
        <end position="49"/>
    </location>
</feature>
<feature type="region of interest" description="Disordered" evidence="7">
    <location>
        <begin position="893"/>
        <end position="916"/>
    </location>
</feature>
<comment type="subcellular location">
    <subcellularLocation>
        <location evidence="1">Membrane</location>
        <topology evidence="1">Multi-pass membrane protein</topology>
    </subcellularLocation>
</comment>
<dbReference type="GO" id="GO:0005227">
    <property type="term" value="F:calcium-activated cation channel activity"/>
    <property type="evidence" value="ECO:0007669"/>
    <property type="project" value="InterPro"/>
</dbReference>
<evidence type="ECO:0000256" key="5">
    <source>
        <dbReference type="ARBA" id="ARBA00022989"/>
    </source>
</evidence>
<feature type="transmembrane region" description="Helical" evidence="8">
    <location>
        <begin position="680"/>
        <end position="701"/>
    </location>
</feature>
<feature type="transmembrane region" description="Helical" evidence="8">
    <location>
        <begin position="516"/>
        <end position="535"/>
    </location>
</feature>
<dbReference type="AlphaFoldDB" id="A0AAF0ES73"/>
<evidence type="ECO:0000256" key="7">
    <source>
        <dbReference type="SAM" id="MobiDB-lite"/>
    </source>
</evidence>
<feature type="transmembrane region" description="Helical" evidence="8">
    <location>
        <begin position="177"/>
        <end position="197"/>
    </location>
</feature>
<proteinExistence type="inferred from homology"/>
<feature type="signal peptide" evidence="9">
    <location>
        <begin position="1"/>
        <end position="16"/>
    </location>
</feature>
<evidence type="ECO:0000256" key="2">
    <source>
        <dbReference type="ARBA" id="ARBA00007779"/>
    </source>
</evidence>
<dbReference type="Pfam" id="PF13967">
    <property type="entry name" value="RSN1_TM"/>
    <property type="match status" value="1"/>
</dbReference>
<feature type="domain" description="10TM putative phosphate transporter extracellular tail" evidence="11">
    <location>
        <begin position="843"/>
        <end position="909"/>
    </location>
</feature>
<evidence type="ECO:0000313" key="15">
    <source>
        <dbReference type="Proteomes" id="UP001219933"/>
    </source>
</evidence>
<evidence type="ECO:0000256" key="6">
    <source>
        <dbReference type="ARBA" id="ARBA00023136"/>
    </source>
</evidence>
<feature type="transmembrane region" description="Helical" evidence="8">
    <location>
        <begin position="427"/>
        <end position="456"/>
    </location>
</feature>
<feature type="domain" description="CSC1/OSCA1-like cytosolic" evidence="13">
    <location>
        <begin position="221"/>
        <end position="414"/>
    </location>
</feature>
<evidence type="ECO:0000256" key="4">
    <source>
        <dbReference type="ARBA" id="ARBA00022692"/>
    </source>
</evidence>
<feature type="chain" id="PRO_5042240482" description="DUF221-domain-containing protein" evidence="9">
    <location>
        <begin position="17"/>
        <end position="916"/>
    </location>
</feature>
<dbReference type="PANTHER" id="PTHR13018">
    <property type="entry name" value="PROBABLE MEMBRANE PROTEIN DUF221-RELATED"/>
    <property type="match status" value="1"/>
</dbReference>
<dbReference type="InterPro" id="IPR003864">
    <property type="entry name" value="CSC1/OSCA1-like_7TM"/>
</dbReference>
<dbReference type="Proteomes" id="UP001219933">
    <property type="component" value="Chromosome 1"/>
</dbReference>
<keyword evidence="9" id="KW-0732">Signal</keyword>
<dbReference type="PANTHER" id="PTHR13018:SF143">
    <property type="entry name" value="CSC1_OSCA1-LIKE 7TM REGION DOMAIN-CONTAINING PROTEIN"/>
    <property type="match status" value="1"/>
</dbReference>
<keyword evidence="5 8" id="KW-1133">Transmembrane helix</keyword>
<evidence type="ECO:0000259" key="10">
    <source>
        <dbReference type="Pfam" id="PF02714"/>
    </source>
</evidence>
<evidence type="ECO:0008006" key="16">
    <source>
        <dbReference type="Google" id="ProtNLM"/>
    </source>
</evidence>
<gene>
    <name evidence="14" type="ORF">MCUN1_000364</name>
</gene>
<evidence type="ECO:0000259" key="13">
    <source>
        <dbReference type="Pfam" id="PF14703"/>
    </source>
</evidence>
<dbReference type="InterPro" id="IPR032880">
    <property type="entry name" value="CSC1/OSCA1-like_N"/>
</dbReference>
<dbReference type="InterPro" id="IPR045122">
    <property type="entry name" value="Csc1-like"/>
</dbReference>
<evidence type="ECO:0000259" key="11">
    <source>
        <dbReference type="Pfam" id="PF12621"/>
    </source>
</evidence>
<name>A0AAF0ES73_9BASI</name>
<keyword evidence="4 8" id="KW-0812">Transmembrane</keyword>
<keyword evidence="3" id="KW-0813">Transport</keyword>
<feature type="transmembrane region" description="Helical" evidence="8">
    <location>
        <begin position="647"/>
        <end position="668"/>
    </location>
</feature>
<dbReference type="Pfam" id="PF02714">
    <property type="entry name" value="RSN1_7TM"/>
    <property type="match status" value="1"/>
</dbReference>
<dbReference type="EMBL" id="CP119877">
    <property type="protein sequence ID" value="WFD33551.1"/>
    <property type="molecule type" value="Genomic_DNA"/>
</dbReference>
<dbReference type="InterPro" id="IPR027815">
    <property type="entry name" value="CSC1/OSCA1-like_cyt"/>
</dbReference>
<accession>A0AAF0ES73</accession>
<dbReference type="Pfam" id="PF12621">
    <property type="entry name" value="PHM7_ext"/>
    <property type="match status" value="1"/>
</dbReference>
<protein>
    <recommendedName>
        <fullName evidence="16">DUF221-domain-containing protein</fullName>
    </recommendedName>
</protein>
<dbReference type="Pfam" id="PF14703">
    <property type="entry name" value="PHM7_cyt"/>
    <property type="match status" value="1"/>
</dbReference>
<feature type="transmembrane region" description="Helical" evidence="8">
    <location>
        <begin position="570"/>
        <end position="597"/>
    </location>
</feature>
<keyword evidence="6 8" id="KW-0472">Membrane</keyword>
<dbReference type="GO" id="GO:0005886">
    <property type="term" value="C:plasma membrane"/>
    <property type="evidence" value="ECO:0007669"/>
    <property type="project" value="TreeGrafter"/>
</dbReference>
<feature type="domain" description="CSC1/OSCA1-like N-terminal transmembrane" evidence="12">
    <location>
        <begin position="28"/>
        <end position="197"/>
    </location>
</feature>
<feature type="domain" description="CSC1/OSCA1-like 7TM region" evidence="10">
    <location>
        <begin position="429"/>
        <end position="702"/>
    </location>
</feature>
<dbReference type="InterPro" id="IPR022257">
    <property type="entry name" value="PHM7_ext"/>
</dbReference>
<feature type="transmembrane region" description="Helical" evidence="8">
    <location>
        <begin position="476"/>
        <end position="496"/>
    </location>
</feature>
<sequence length="916" mass="102034">MFKFLALGVLAAPVLAAEGATDTSTSTVISALVLALILSGIFYACFFILRPHFNQIYQPRSYLSKPSYRNTEALPKSFLGWVAQFIRTPDSEILRGNGLDAYMFVSFLNMMLWIFVPIWIISWAVLLPLYGARLPSQAGSEKQPFPYTGFNRFIFSHIIAMRDPLVDPSYHNQQDRMSGVLVLNYIMVAWVLVNLYWRMKHFVQLRKEFLTSPRHASSEQARTMLITGVPDEFLSETKIRQLYAPLSGGIERVWINRNIKELPKLVEERDKLNSKLEGAVVKVIRTADKAVRKGKADAAPVSTGEVPSIDVADRYVAEKDRPSHRLGKIPCVGEKVDTINYSRTEISRLNREIDTFRKRIDEDYKEYPPLSSAFVLFNSQSDAYAAAHSKELHADLPQSRRYNEVHPDDIVWDNLNMNPTERKARSGAFWALTWATVIFWCIPVAVVGIISNIDYIASNVPFLKWITSIPDIPKGIIKAVLPTALLAVLTMLLPPWLRMHSKQSGEPTKTGIELSLMTRFFLFQIIQNFLFLTIVSGNMSQGLQFAEKLSDPAGFISTIAMGIPTASTFFLSYVALMGLSGIAMGFLQPVPLILYYVKVNLLGSTPRALWHIRNDMGAPAWGVLFPSTMLVVVIAFGYMVLAPIINGWATVTIFAFYMLYRYMFLYVFDCKPANETAGMFFPKAVNFTLAGLYLAEFVVALMYFFNTGSNKTFVAYGVLTIVLIVLVIAFHVYLRIAFYSKLNKLAISDTPSASKPEANGAYGSGLDQAYPQQQQQVAYSQKPGYIKPEHAAQSDKNAVIASSQPGAYYVNRNGQVVPTQTSLNIEEKPHVPLKGASAAAGASDEDSAENLFKHPARKSGQMTLWYPNDKLGIGRSQTAADDKAGLSSTVEHATITEKGAIEENATSPPGENIPDY</sequence>
<evidence type="ECO:0000259" key="12">
    <source>
        <dbReference type="Pfam" id="PF13967"/>
    </source>
</evidence>